<dbReference type="KEGG" id="cik:H0194_04665"/>
<protein>
    <submittedName>
        <fullName evidence="2">WhiB family transcriptional regulator</fullName>
    </submittedName>
</protein>
<accession>A0A7G7CRQ7</accession>
<sequence length="79" mass="8371">MNPEQFDLDGTKDKQLTAEKLCAGCPVLQDCAIDALANGDVGVVRAGVWIPSYISGGHFQSAHYSLLRYAAGMEATNVA</sequence>
<dbReference type="EMBL" id="CP059404">
    <property type="protein sequence ID" value="QNE90273.1"/>
    <property type="molecule type" value="Genomic_DNA"/>
</dbReference>
<name>A0A7G7CRQ7_9CORY</name>
<feature type="domain" description="4Fe-4S Wbl-type" evidence="1">
    <location>
        <begin position="1"/>
        <end position="55"/>
    </location>
</feature>
<gene>
    <name evidence="2" type="ORF">H0194_04665</name>
</gene>
<dbReference type="PROSITE" id="PS51674">
    <property type="entry name" value="4FE4S_WBL"/>
    <property type="match status" value="1"/>
</dbReference>
<keyword evidence="3" id="KW-1185">Reference proteome</keyword>
<dbReference type="Pfam" id="PF02467">
    <property type="entry name" value="Whib"/>
    <property type="match status" value="1"/>
</dbReference>
<dbReference type="InterPro" id="IPR034768">
    <property type="entry name" value="4FE4S_WBL"/>
</dbReference>
<proteinExistence type="predicted"/>
<evidence type="ECO:0000259" key="1">
    <source>
        <dbReference type="PROSITE" id="PS51674"/>
    </source>
</evidence>
<reference evidence="2 3" key="1">
    <citation type="submission" date="2020-07" db="EMBL/GenBank/DDBJ databases">
        <title>Complete genome and description of Corynebacterium incognita strain Marseille-Q3630 sp. nov.</title>
        <authorList>
            <person name="Boxberger M."/>
        </authorList>
    </citation>
    <scope>NUCLEOTIDE SEQUENCE [LARGE SCALE GENOMIC DNA]</scope>
    <source>
        <strain evidence="2 3">Marseille-Q3630</strain>
    </source>
</reference>
<dbReference type="AlphaFoldDB" id="A0A7G7CRQ7"/>
<organism evidence="2 3">
    <name type="scientific">Corynebacterium incognita</name>
    <dbReference type="NCBI Taxonomy" id="2754725"/>
    <lineage>
        <taxon>Bacteria</taxon>
        <taxon>Bacillati</taxon>
        <taxon>Actinomycetota</taxon>
        <taxon>Actinomycetes</taxon>
        <taxon>Mycobacteriales</taxon>
        <taxon>Corynebacteriaceae</taxon>
        <taxon>Corynebacterium</taxon>
    </lineage>
</organism>
<evidence type="ECO:0000313" key="3">
    <source>
        <dbReference type="Proteomes" id="UP000515743"/>
    </source>
</evidence>
<evidence type="ECO:0000313" key="2">
    <source>
        <dbReference type="EMBL" id="QNE90273.1"/>
    </source>
</evidence>
<dbReference type="Proteomes" id="UP000515743">
    <property type="component" value="Chromosome"/>
</dbReference>